<dbReference type="Proteomes" id="UP001460270">
    <property type="component" value="Unassembled WGS sequence"/>
</dbReference>
<feature type="domain" description="Platelet-derived growth factor N-terminal" evidence="8">
    <location>
        <begin position="21"/>
        <end position="107"/>
    </location>
</feature>
<dbReference type="GO" id="GO:0016020">
    <property type="term" value="C:membrane"/>
    <property type="evidence" value="ECO:0007669"/>
    <property type="project" value="InterPro"/>
</dbReference>
<keyword evidence="6" id="KW-0497">Mitogen</keyword>
<dbReference type="PANTHER" id="PTHR11633:SF3">
    <property type="entry name" value="PLATELET-DERIVED GROWTH FACTOR SUBUNIT A"/>
    <property type="match status" value="1"/>
</dbReference>
<dbReference type="GO" id="GO:0005161">
    <property type="term" value="F:platelet-derived growth factor receptor binding"/>
    <property type="evidence" value="ECO:0007669"/>
    <property type="project" value="TreeGrafter"/>
</dbReference>
<dbReference type="PANTHER" id="PTHR11633">
    <property type="entry name" value="PLATELET-DERIVED GROWTH FACTOR"/>
    <property type="match status" value="1"/>
</dbReference>
<evidence type="ECO:0000256" key="6">
    <source>
        <dbReference type="ARBA" id="ARBA00023246"/>
    </source>
</evidence>
<dbReference type="GO" id="GO:0051781">
    <property type="term" value="P:positive regulation of cell division"/>
    <property type="evidence" value="ECO:0007669"/>
    <property type="project" value="UniProtKB-KW"/>
</dbReference>
<evidence type="ECO:0000256" key="7">
    <source>
        <dbReference type="SAM" id="SignalP"/>
    </source>
</evidence>
<proteinExistence type="inferred from homology"/>
<evidence type="ECO:0000256" key="1">
    <source>
        <dbReference type="ARBA" id="ARBA00006686"/>
    </source>
</evidence>
<dbReference type="GO" id="GO:0048008">
    <property type="term" value="P:platelet-derived growth factor receptor signaling pathway"/>
    <property type="evidence" value="ECO:0007669"/>
    <property type="project" value="TreeGrafter"/>
</dbReference>
<comment type="caution">
    <text evidence="9">The sequence shown here is derived from an EMBL/GenBank/DDBJ whole genome shotgun (WGS) entry which is preliminary data.</text>
</comment>
<keyword evidence="5" id="KW-0325">Glycoprotein</keyword>
<evidence type="ECO:0000256" key="3">
    <source>
        <dbReference type="ARBA" id="ARBA00023030"/>
    </source>
</evidence>
<keyword evidence="7" id="KW-0732">Signal</keyword>
<dbReference type="GO" id="GO:0008284">
    <property type="term" value="P:positive regulation of cell population proliferation"/>
    <property type="evidence" value="ECO:0007669"/>
    <property type="project" value="TreeGrafter"/>
</dbReference>
<keyword evidence="10" id="KW-1185">Reference proteome</keyword>
<dbReference type="AlphaFoldDB" id="A0AAW0Q045"/>
<dbReference type="GO" id="GO:0070374">
    <property type="term" value="P:positive regulation of ERK1 and ERK2 cascade"/>
    <property type="evidence" value="ECO:0007669"/>
    <property type="project" value="TreeGrafter"/>
</dbReference>
<feature type="chain" id="PRO_5043844428" description="Platelet-derived growth factor N-terminal domain-containing protein" evidence="7">
    <location>
        <begin position="21"/>
        <end position="249"/>
    </location>
</feature>
<gene>
    <name evidence="9" type="ORF">WMY93_003700</name>
</gene>
<evidence type="ECO:0000256" key="5">
    <source>
        <dbReference type="ARBA" id="ARBA00023180"/>
    </source>
</evidence>
<dbReference type="InterPro" id="IPR029034">
    <property type="entry name" value="Cystine-knot_cytokine"/>
</dbReference>
<evidence type="ECO:0000259" key="8">
    <source>
        <dbReference type="Pfam" id="PF04692"/>
    </source>
</evidence>
<dbReference type="GO" id="GO:0008083">
    <property type="term" value="F:growth factor activity"/>
    <property type="evidence" value="ECO:0007669"/>
    <property type="project" value="UniProtKB-KW"/>
</dbReference>
<evidence type="ECO:0000313" key="9">
    <source>
        <dbReference type="EMBL" id="KAK7940374.1"/>
    </source>
</evidence>
<name>A0AAW0Q045_9GOBI</name>
<reference evidence="10" key="1">
    <citation type="submission" date="2024-04" db="EMBL/GenBank/DDBJ databases">
        <title>Salinicola lusitanus LLJ914,a marine bacterium isolated from the Okinawa Trough.</title>
        <authorList>
            <person name="Li J."/>
        </authorList>
    </citation>
    <scope>NUCLEOTIDE SEQUENCE [LARGE SCALE GENOMIC DNA]</scope>
</reference>
<evidence type="ECO:0000256" key="2">
    <source>
        <dbReference type="ARBA" id="ARBA00022473"/>
    </source>
</evidence>
<sequence>MRATICCFLVWTTYLLLAGAEEVQFPQELIDRLANSEIHSISDLQRLLDIDSVGAGNDVIEEPKRHKQHFIHHKNYSHHHGYYNDLKSSQLHSRRKRSLVEEAVPAVCKTRTVIYEIPGASPLECCKGNRGRQVRPIGKRSFGNVYSAAHTKKAAAGAFCSAQDEDTVKLQHQVSVHKHVNHWTVTTDKGGFEGADHALSRYSEEGIPVNGERTVKRASRCPGQNCKEGIPVPGTKTIVKASPVPGAKL</sequence>
<evidence type="ECO:0000256" key="4">
    <source>
        <dbReference type="ARBA" id="ARBA00023157"/>
    </source>
</evidence>
<feature type="signal peptide" evidence="7">
    <location>
        <begin position="1"/>
        <end position="20"/>
    </location>
</feature>
<dbReference type="GO" id="GO:0051897">
    <property type="term" value="P:positive regulation of phosphatidylinositol 3-kinase/protein kinase B signal transduction"/>
    <property type="evidence" value="ECO:0007669"/>
    <property type="project" value="TreeGrafter"/>
</dbReference>
<dbReference type="GO" id="GO:0005615">
    <property type="term" value="C:extracellular space"/>
    <property type="evidence" value="ECO:0007669"/>
    <property type="project" value="TreeGrafter"/>
</dbReference>
<dbReference type="Pfam" id="PF04692">
    <property type="entry name" value="PDGF_N"/>
    <property type="match status" value="1"/>
</dbReference>
<keyword evidence="4" id="KW-1015">Disulfide bond</keyword>
<organism evidence="9 10">
    <name type="scientific">Mugilogobius chulae</name>
    <name type="common">yellowstripe goby</name>
    <dbReference type="NCBI Taxonomy" id="88201"/>
    <lineage>
        <taxon>Eukaryota</taxon>
        <taxon>Metazoa</taxon>
        <taxon>Chordata</taxon>
        <taxon>Craniata</taxon>
        <taxon>Vertebrata</taxon>
        <taxon>Euteleostomi</taxon>
        <taxon>Actinopterygii</taxon>
        <taxon>Neopterygii</taxon>
        <taxon>Teleostei</taxon>
        <taxon>Neoteleostei</taxon>
        <taxon>Acanthomorphata</taxon>
        <taxon>Gobiaria</taxon>
        <taxon>Gobiiformes</taxon>
        <taxon>Gobioidei</taxon>
        <taxon>Gobiidae</taxon>
        <taxon>Gobionellinae</taxon>
        <taxon>Mugilogobius</taxon>
    </lineage>
</organism>
<protein>
    <recommendedName>
        <fullName evidence="8">Platelet-derived growth factor N-terminal domain-containing protein</fullName>
    </recommendedName>
</protein>
<keyword evidence="2" id="KW-0217">Developmental protein</keyword>
<dbReference type="InterPro" id="IPR006782">
    <property type="entry name" value="PDGF_N"/>
</dbReference>
<comment type="similarity">
    <text evidence="1">Belongs to the PDGF/VEGF growth factor family.</text>
</comment>
<dbReference type="Gene3D" id="2.10.90.10">
    <property type="entry name" value="Cystine-knot cytokines"/>
    <property type="match status" value="1"/>
</dbReference>
<dbReference type="EMBL" id="JBBPFD010000002">
    <property type="protein sequence ID" value="KAK7940374.1"/>
    <property type="molecule type" value="Genomic_DNA"/>
</dbReference>
<dbReference type="GO" id="GO:0030335">
    <property type="term" value="P:positive regulation of cell migration"/>
    <property type="evidence" value="ECO:0007669"/>
    <property type="project" value="TreeGrafter"/>
</dbReference>
<keyword evidence="3" id="KW-0339">Growth factor</keyword>
<evidence type="ECO:0000313" key="10">
    <source>
        <dbReference type="Proteomes" id="UP001460270"/>
    </source>
</evidence>
<accession>A0AAW0Q045</accession>